<keyword evidence="4" id="KW-0349">Heme</keyword>
<keyword evidence="4" id="KW-0408">Iron</keyword>
<keyword evidence="5" id="KW-0812">Transmembrane</keyword>
<gene>
    <name evidence="11" type="ORF">BOLC7T41077H</name>
</gene>
<dbReference type="GO" id="GO:0020037">
    <property type="term" value="F:heme binding"/>
    <property type="evidence" value="ECO:0007669"/>
    <property type="project" value="InterPro"/>
</dbReference>
<evidence type="ECO:0000256" key="9">
    <source>
        <dbReference type="ARBA" id="ARBA00023033"/>
    </source>
</evidence>
<keyword evidence="6" id="KW-0479">Metal-binding</keyword>
<keyword evidence="10" id="KW-0472">Membrane</keyword>
<dbReference type="PANTHER" id="PTHR24298">
    <property type="entry name" value="FLAVONOID 3'-MONOOXYGENASE-RELATED"/>
    <property type="match status" value="1"/>
</dbReference>
<dbReference type="EMBL" id="LR031876">
    <property type="protein sequence ID" value="VDD35517.1"/>
    <property type="molecule type" value="Genomic_DNA"/>
</dbReference>
<comment type="cofactor">
    <cofactor evidence="1">
        <name>heme</name>
        <dbReference type="ChEBI" id="CHEBI:30413"/>
    </cofactor>
</comment>
<keyword evidence="9" id="KW-0503">Monooxygenase</keyword>
<dbReference type="GO" id="GO:0005506">
    <property type="term" value="F:iron ion binding"/>
    <property type="evidence" value="ECO:0007669"/>
    <property type="project" value="InterPro"/>
</dbReference>
<evidence type="ECO:0000256" key="7">
    <source>
        <dbReference type="ARBA" id="ARBA00022989"/>
    </source>
</evidence>
<evidence type="ECO:0000313" key="11">
    <source>
        <dbReference type="EMBL" id="VDD35517.1"/>
    </source>
</evidence>
<name>A0A3P6DVB9_BRAOL</name>
<dbReference type="AlphaFoldDB" id="A0A3P6DVB9"/>
<comment type="subcellular location">
    <subcellularLocation>
        <location evidence="2">Membrane</location>
        <topology evidence="2">Single-pass membrane protein</topology>
    </subcellularLocation>
</comment>
<protein>
    <recommendedName>
        <fullName evidence="12">Cytochrome P450</fullName>
    </recommendedName>
</protein>
<reference evidence="11" key="1">
    <citation type="submission" date="2018-11" db="EMBL/GenBank/DDBJ databases">
        <authorList>
            <consortium name="Genoscope - CEA"/>
            <person name="William W."/>
        </authorList>
    </citation>
    <scope>NUCLEOTIDE SEQUENCE</scope>
</reference>
<dbReference type="InterPro" id="IPR036396">
    <property type="entry name" value="Cyt_P450_sf"/>
</dbReference>
<accession>A0A3P6DVB9</accession>
<comment type="similarity">
    <text evidence="3">Belongs to the cytochrome P450 family.</text>
</comment>
<evidence type="ECO:0000256" key="4">
    <source>
        <dbReference type="ARBA" id="ARBA00022617"/>
    </source>
</evidence>
<proteinExistence type="inferred from homology"/>
<dbReference type="PANTHER" id="PTHR24298:SF475">
    <property type="entry name" value="CYTOCHROME P450 705A5-RELATED"/>
    <property type="match status" value="1"/>
</dbReference>
<dbReference type="SUPFAM" id="SSF48264">
    <property type="entry name" value="Cytochrome P450"/>
    <property type="match status" value="1"/>
</dbReference>
<evidence type="ECO:0000256" key="3">
    <source>
        <dbReference type="ARBA" id="ARBA00010617"/>
    </source>
</evidence>
<dbReference type="InterPro" id="IPR051103">
    <property type="entry name" value="Plant_metabolite_P450s"/>
</dbReference>
<evidence type="ECO:0000256" key="1">
    <source>
        <dbReference type="ARBA" id="ARBA00001971"/>
    </source>
</evidence>
<feature type="non-terminal residue" evidence="11">
    <location>
        <position position="1"/>
    </location>
</feature>
<dbReference type="Gene3D" id="1.10.630.10">
    <property type="entry name" value="Cytochrome P450"/>
    <property type="match status" value="1"/>
</dbReference>
<dbReference type="GO" id="GO:0016020">
    <property type="term" value="C:membrane"/>
    <property type="evidence" value="ECO:0007669"/>
    <property type="project" value="UniProtKB-SubCell"/>
</dbReference>
<evidence type="ECO:0000256" key="10">
    <source>
        <dbReference type="ARBA" id="ARBA00023136"/>
    </source>
</evidence>
<keyword evidence="7" id="KW-1133">Transmembrane helix</keyword>
<evidence type="ECO:0000256" key="5">
    <source>
        <dbReference type="ARBA" id="ARBA00022692"/>
    </source>
</evidence>
<evidence type="ECO:0000256" key="8">
    <source>
        <dbReference type="ARBA" id="ARBA00023002"/>
    </source>
</evidence>
<organism evidence="11">
    <name type="scientific">Brassica oleracea</name>
    <name type="common">Wild cabbage</name>
    <dbReference type="NCBI Taxonomy" id="3712"/>
    <lineage>
        <taxon>Eukaryota</taxon>
        <taxon>Viridiplantae</taxon>
        <taxon>Streptophyta</taxon>
        <taxon>Embryophyta</taxon>
        <taxon>Tracheophyta</taxon>
        <taxon>Spermatophyta</taxon>
        <taxon>Magnoliopsida</taxon>
        <taxon>eudicotyledons</taxon>
        <taxon>Gunneridae</taxon>
        <taxon>Pentapetalae</taxon>
        <taxon>rosids</taxon>
        <taxon>malvids</taxon>
        <taxon>Brassicales</taxon>
        <taxon>Brassicaceae</taxon>
        <taxon>Brassiceae</taxon>
        <taxon>Brassica</taxon>
    </lineage>
</organism>
<dbReference type="GO" id="GO:0016709">
    <property type="term" value="F:oxidoreductase activity, acting on paired donors, with incorporation or reduction of molecular oxygen, NAD(P)H as one donor, and incorporation of one atom of oxygen"/>
    <property type="evidence" value="ECO:0007669"/>
    <property type="project" value="TreeGrafter"/>
</dbReference>
<evidence type="ECO:0008006" key="12">
    <source>
        <dbReference type="Google" id="ProtNLM"/>
    </source>
</evidence>
<keyword evidence="8" id="KW-0560">Oxidoreductase</keyword>
<sequence>EQAIKYISFGSGRRGCPSANLVNILIGTPIGTMVQCFDWRIKGNTVNMEEAAGGMNLTMAHPLKCNPAARTMNFLASN</sequence>
<evidence type="ECO:0000256" key="2">
    <source>
        <dbReference type="ARBA" id="ARBA00004167"/>
    </source>
</evidence>
<evidence type="ECO:0000256" key="6">
    <source>
        <dbReference type="ARBA" id="ARBA00022723"/>
    </source>
</evidence>